<accession>B9X9Y0</accession>
<proteinExistence type="predicted"/>
<dbReference type="Proteomes" id="UP000003688">
    <property type="component" value="Unassembled WGS sequence"/>
</dbReference>
<keyword evidence="2" id="KW-1185">Reference proteome</keyword>
<organism evidence="1 2">
    <name type="scientific">Pedosphaera parvula (strain Ellin514)</name>
    <dbReference type="NCBI Taxonomy" id="320771"/>
    <lineage>
        <taxon>Bacteria</taxon>
        <taxon>Pseudomonadati</taxon>
        <taxon>Verrucomicrobiota</taxon>
        <taxon>Pedosphaerae</taxon>
        <taxon>Pedosphaerales</taxon>
        <taxon>Pedosphaeraceae</taxon>
        <taxon>Pedosphaera</taxon>
    </lineage>
</organism>
<gene>
    <name evidence="1" type="ORF">Cflav_PD5956</name>
</gene>
<evidence type="ECO:0000313" key="1">
    <source>
        <dbReference type="EMBL" id="EEF63321.1"/>
    </source>
</evidence>
<dbReference type="STRING" id="320771.Cflav_PD5956"/>
<protein>
    <submittedName>
        <fullName evidence="1">Uncharacterized protein</fullName>
    </submittedName>
</protein>
<dbReference type="EMBL" id="ABOX02000001">
    <property type="protein sequence ID" value="EEF63321.1"/>
    <property type="molecule type" value="Genomic_DNA"/>
</dbReference>
<reference evidence="1 2" key="1">
    <citation type="journal article" date="2011" name="J. Bacteriol.">
        <title>Genome sequence of 'Pedosphaera parvula' Ellin514, an aerobic Verrucomicrobial isolate from pasture soil.</title>
        <authorList>
            <person name="Kant R."/>
            <person name="van Passel M.W."/>
            <person name="Sangwan P."/>
            <person name="Palva A."/>
            <person name="Lucas S."/>
            <person name="Copeland A."/>
            <person name="Lapidus A."/>
            <person name="Glavina Del Rio T."/>
            <person name="Dalin E."/>
            <person name="Tice H."/>
            <person name="Bruce D."/>
            <person name="Goodwin L."/>
            <person name="Pitluck S."/>
            <person name="Chertkov O."/>
            <person name="Larimer F.W."/>
            <person name="Land M.L."/>
            <person name="Hauser L."/>
            <person name="Brettin T.S."/>
            <person name="Detter J.C."/>
            <person name="Han S."/>
            <person name="de Vos W.M."/>
            <person name="Janssen P.H."/>
            <person name="Smidt H."/>
        </authorList>
    </citation>
    <scope>NUCLEOTIDE SEQUENCE [LARGE SCALE GENOMIC DNA]</scope>
    <source>
        <strain evidence="1 2">Ellin514</strain>
    </source>
</reference>
<dbReference type="AlphaFoldDB" id="B9X9Y0"/>
<dbReference type="PROSITE" id="PS51257">
    <property type="entry name" value="PROKAR_LIPOPROTEIN"/>
    <property type="match status" value="1"/>
</dbReference>
<sequence precursor="true">MSTGSTKCQRTRAKIIKMKFNTFACVTLFAFGCSSPTRVGSRPDPRGDASQLNRKETPSRLETVNYDWEKYGIRVAFYRLDRDSLWRMDVKDSWSIYDQFTKAERTWMVSESKCSTEECLQIIDRSLSLFHAEKPAAKLGELHLEMQVVRDLWADILAGLNGTLSTIDMQKAASGADMPDEVDEELQRVASTSATIGKIKALLGRHGMSARGVYPSMLTFKDSLTGRKWSDIGKLPDAGVLVPGIFAFDLGESRIRSASDTGAKGLTVSQSATR</sequence>
<comment type="caution">
    <text evidence="1">The sequence shown here is derived from an EMBL/GenBank/DDBJ whole genome shotgun (WGS) entry which is preliminary data.</text>
</comment>
<name>B9X9Y0_PEDPL</name>
<evidence type="ECO:0000313" key="2">
    <source>
        <dbReference type="Proteomes" id="UP000003688"/>
    </source>
</evidence>